<dbReference type="EMBL" id="BPLR01009338">
    <property type="protein sequence ID" value="GIY31179.1"/>
    <property type="molecule type" value="Genomic_DNA"/>
</dbReference>
<sequence>MRTDRAQERDIIILFGAPFGLGHVGGLRTLRKRVQSEPQNEVLTADPAQPLHVRWILTTESLLASFWKASRVALAASRSPKQPNSPNFFYISLQGF</sequence>
<organism evidence="1 2">
    <name type="scientific">Caerostris extrusa</name>
    <name type="common">Bark spider</name>
    <name type="synonym">Caerostris bankana</name>
    <dbReference type="NCBI Taxonomy" id="172846"/>
    <lineage>
        <taxon>Eukaryota</taxon>
        <taxon>Metazoa</taxon>
        <taxon>Ecdysozoa</taxon>
        <taxon>Arthropoda</taxon>
        <taxon>Chelicerata</taxon>
        <taxon>Arachnida</taxon>
        <taxon>Araneae</taxon>
        <taxon>Araneomorphae</taxon>
        <taxon>Entelegynae</taxon>
        <taxon>Araneoidea</taxon>
        <taxon>Araneidae</taxon>
        <taxon>Caerostris</taxon>
    </lineage>
</organism>
<accession>A0AAV4SE01</accession>
<name>A0AAV4SE01_CAEEX</name>
<keyword evidence="2" id="KW-1185">Reference proteome</keyword>
<reference evidence="1 2" key="1">
    <citation type="submission" date="2021-06" db="EMBL/GenBank/DDBJ databases">
        <title>Caerostris extrusa draft genome.</title>
        <authorList>
            <person name="Kono N."/>
            <person name="Arakawa K."/>
        </authorList>
    </citation>
    <scope>NUCLEOTIDE SEQUENCE [LARGE SCALE GENOMIC DNA]</scope>
</reference>
<proteinExistence type="predicted"/>
<dbReference type="AlphaFoldDB" id="A0AAV4SE01"/>
<dbReference type="Proteomes" id="UP001054945">
    <property type="component" value="Unassembled WGS sequence"/>
</dbReference>
<protein>
    <submittedName>
        <fullName evidence="1">Uncharacterized protein</fullName>
    </submittedName>
</protein>
<evidence type="ECO:0000313" key="2">
    <source>
        <dbReference type="Proteomes" id="UP001054945"/>
    </source>
</evidence>
<gene>
    <name evidence="1" type="ORF">CEXT_91961</name>
</gene>
<comment type="caution">
    <text evidence="1">The sequence shown here is derived from an EMBL/GenBank/DDBJ whole genome shotgun (WGS) entry which is preliminary data.</text>
</comment>
<evidence type="ECO:0000313" key="1">
    <source>
        <dbReference type="EMBL" id="GIY31179.1"/>
    </source>
</evidence>